<protein>
    <submittedName>
        <fullName evidence="1">Uncharacterized protein</fullName>
    </submittedName>
</protein>
<accession>A0A6M0JX54</accession>
<dbReference type="RefSeq" id="WP_164452095.1">
    <property type="nucleotide sequence ID" value="NZ_JAAIJQ010000015.1"/>
</dbReference>
<organism evidence="1 2">
    <name type="scientific">Thiorhodococcus minor</name>
    <dbReference type="NCBI Taxonomy" id="57489"/>
    <lineage>
        <taxon>Bacteria</taxon>
        <taxon>Pseudomonadati</taxon>
        <taxon>Pseudomonadota</taxon>
        <taxon>Gammaproteobacteria</taxon>
        <taxon>Chromatiales</taxon>
        <taxon>Chromatiaceae</taxon>
        <taxon>Thiorhodococcus</taxon>
    </lineage>
</organism>
<proteinExistence type="predicted"/>
<keyword evidence="2" id="KW-1185">Reference proteome</keyword>
<gene>
    <name evidence="1" type="ORF">G3446_07085</name>
</gene>
<evidence type="ECO:0000313" key="1">
    <source>
        <dbReference type="EMBL" id="NEV61654.1"/>
    </source>
</evidence>
<name>A0A6M0JX54_9GAMM</name>
<dbReference type="AlphaFoldDB" id="A0A6M0JX54"/>
<dbReference type="EMBL" id="JAAIJQ010000015">
    <property type="protein sequence ID" value="NEV61654.1"/>
    <property type="molecule type" value="Genomic_DNA"/>
</dbReference>
<comment type="caution">
    <text evidence="1">The sequence shown here is derived from an EMBL/GenBank/DDBJ whole genome shotgun (WGS) entry which is preliminary data.</text>
</comment>
<evidence type="ECO:0000313" key="2">
    <source>
        <dbReference type="Proteomes" id="UP000483379"/>
    </source>
</evidence>
<reference evidence="1 2" key="1">
    <citation type="submission" date="2020-02" db="EMBL/GenBank/DDBJ databases">
        <title>Genome sequences of Thiorhodococcus mannitoliphagus and Thiorhodococcus minor, purple sulfur photosynthetic bacteria in the gammaproteobacterial family, Chromatiaceae.</title>
        <authorList>
            <person name="Aviles F.A."/>
            <person name="Meyer T.E."/>
            <person name="Kyndt J.A."/>
        </authorList>
    </citation>
    <scope>NUCLEOTIDE SEQUENCE [LARGE SCALE GENOMIC DNA]</scope>
    <source>
        <strain evidence="1 2">DSM 11518</strain>
    </source>
</reference>
<sequence>MSPADTRTYLGWLVRDAGLVEVIRIGDRGPDRIEWHTDVDQMLARAQEWAGTGNLFTTLHRIDPGALAEYREEQRQVDPRRTPRTPDVAIRRYTRLFFDFDPARPKGTSSTDAELSDAETRARGLRARLRALDWPEPLIAMSGNGWHLQYRTALPNTDETREILRTIYRGLDSELTDDVVTFDVTVRNPARLCAIYGSTKRKGADTPERPHRQSRCWIPSDWRQVMPRQVEALANHYARLSSTTRMDAPQAPQEPRTAVRVSGRGNYATLDVVRWFQAHDAYVGHLADNKHGVRCPWSDEHTSPSPRSGSDTIVYESDGGWPGFYCHHSHCAGRSIRDVMARWGDADAYCAEAFRARRAA</sequence>
<dbReference type="Proteomes" id="UP000483379">
    <property type="component" value="Unassembled WGS sequence"/>
</dbReference>